<dbReference type="InterPro" id="IPR032675">
    <property type="entry name" value="LRR_dom_sf"/>
</dbReference>
<keyword evidence="1" id="KW-1185">Reference proteome</keyword>
<protein>
    <submittedName>
        <fullName evidence="2">Uncharacterized protein LOC112688633</fullName>
    </submittedName>
</protein>
<reference evidence="2" key="1">
    <citation type="submission" date="2025-08" db="UniProtKB">
        <authorList>
            <consortium name="RefSeq"/>
        </authorList>
    </citation>
    <scope>IDENTIFICATION</scope>
    <source>
        <tissue evidence="2">Whole body</tissue>
    </source>
</reference>
<proteinExistence type="predicted"/>
<accession>A0A8B8G4H4</accession>
<dbReference type="GeneID" id="112688633"/>
<sequence length="587" mass="66661">MPCRYQPRSLLELSEDAVASGLVGTCYEAHEMSHRDAAWTQSRTLAFTRHRVRPFWTASVPSPVRRRLLDKCMDRMADAIRDGHAISSAVGNVSLYLLHIMLDTDIRGLRVQLCCYYGCSHQTALFKLLATEAKGLVSLELARQTLFSLDAQLFHKVLLSTTNLKRLVLKNIASDKILKTIGQSCSQLEILDVSHSSQVTDNGIKDLLLQVEIKDKLNHFKRKKIQTTNKMSWWNVIRTLSRKIKVKTVSERSKINNLSFILEYCQQPTKLCSTLYMLNIANTSVTSHGILIALKSIPKLETLGEYCHIGKALELLDKSSIPPTKLQLTMANAFRTTSSRLQLLCNTCTKLNRLTITEPLHSPMMLSQLPKTLTFINLQNVPTDNAWLDGLYKFLSGPQSQNLCELFLKFRREEVLPTVDLNNFLPQLVNLETLSIDGVQSTFHSDCSNIVLKKLEKIQLSNIDNSNTLQQLLECTPSLKVLHVYVCLGLNSSNLIDILNTRETFPAKKISKSLNCIYINDLTLANINTIKCIMDLCPEINKIGNINNWDISQEEIKELNMWKHINNFKLEIHANSHWYCSECFPIL</sequence>
<dbReference type="OrthoDB" id="16120at2759"/>
<dbReference type="Gene3D" id="3.80.10.10">
    <property type="entry name" value="Ribonuclease Inhibitor"/>
    <property type="match status" value="1"/>
</dbReference>
<evidence type="ECO:0000313" key="1">
    <source>
        <dbReference type="Proteomes" id="UP000694846"/>
    </source>
</evidence>
<organism evidence="1 2">
    <name type="scientific">Sipha flava</name>
    <name type="common">yellow sugarcane aphid</name>
    <dbReference type="NCBI Taxonomy" id="143950"/>
    <lineage>
        <taxon>Eukaryota</taxon>
        <taxon>Metazoa</taxon>
        <taxon>Ecdysozoa</taxon>
        <taxon>Arthropoda</taxon>
        <taxon>Hexapoda</taxon>
        <taxon>Insecta</taxon>
        <taxon>Pterygota</taxon>
        <taxon>Neoptera</taxon>
        <taxon>Paraneoptera</taxon>
        <taxon>Hemiptera</taxon>
        <taxon>Sternorrhyncha</taxon>
        <taxon>Aphidomorpha</taxon>
        <taxon>Aphidoidea</taxon>
        <taxon>Aphididae</taxon>
        <taxon>Sipha</taxon>
    </lineage>
</organism>
<name>A0A8B8G4H4_9HEMI</name>
<dbReference type="SUPFAM" id="SSF52047">
    <property type="entry name" value="RNI-like"/>
    <property type="match status" value="1"/>
</dbReference>
<dbReference type="AlphaFoldDB" id="A0A8B8G4H4"/>
<gene>
    <name evidence="2" type="primary">LOC112688633</name>
</gene>
<dbReference type="Proteomes" id="UP000694846">
    <property type="component" value="Unplaced"/>
</dbReference>
<dbReference type="RefSeq" id="XP_025417708.1">
    <property type="nucleotide sequence ID" value="XM_025561923.1"/>
</dbReference>
<evidence type="ECO:0000313" key="2">
    <source>
        <dbReference type="RefSeq" id="XP_025417708.1"/>
    </source>
</evidence>